<dbReference type="EMBL" id="KZ857415">
    <property type="protein sequence ID" value="RDX47934.1"/>
    <property type="molecule type" value="Genomic_DNA"/>
</dbReference>
<dbReference type="STRING" id="139420.A0A371D5W1"/>
<sequence length="302" mass="33947">MVIATDGSCARNGERNARAGAGIFFGENHALNTSVRIPTCLEQSNQTGEAVAALIATTKAPSRTRITQITDSKTTMDSLSRWRQRHEDTGYILQNNATITKTNLARLRMRRAHTLFKWVKGHSGHPGNEAADRLAAEGAERQTGDHLDMGVPARFMVTGAKLHAMTQKLAYRAIRLRLDAKTPPRPRAMANMDRISCGIEATFGVQLHDASIWRSFRSRHVSRQAAQFYWMATHDGYMLGTHWLRPNMSDELQRRASCAICGELETMSHIIFECDALGQEIIWNLLETTWKLTGNDWKSPNW</sequence>
<reference evidence="9 10" key="1">
    <citation type="journal article" date="2018" name="Biotechnol. Biofuels">
        <title>Integrative visual omics of the white-rot fungus Polyporus brumalis exposes the biotechnological potential of its oxidative enzymes for delignifying raw plant biomass.</title>
        <authorList>
            <person name="Miyauchi S."/>
            <person name="Rancon A."/>
            <person name="Drula E."/>
            <person name="Hage H."/>
            <person name="Chaduli D."/>
            <person name="Favel A."/>
            <person name="Grisel S."/>
            <person name="Henrissat B."/>
            <person name="Herpoel-Gimbert I."/>
            <person name="Ruiz-Duenas F.J."/>
            <person name="Chevret D."/>
            <person name="Hainaut M."/>
            <person name="Lin J."/>
            <person name="Wang M."/>
            <person name="Pangilinan J."/>
            <person name="Lipzen A."/>
            <person name="Lesage-Meessen L."/>
            <person name="Navarro D."/>
            <person name="Riley R."/>
            <person name="Grigoriev I.V."/>
            <person name="Zhou S."/>
            <person name="Raouche S."/>
            <person name="Rosso M.N."/>
        </authorList>
    </citation>
    <scope>NUCLEOTIDE SEQUENCE [LARGE SCALE GENOMIC DNA]</scope>
    <source>
        <strain evidence="9 10">BRFM 1820</strain>
    </source>
</reference>
<evidence type="ECO:0000256" key="3">
    <source>
        <dbReference type="ARBA" id="ARBA00012180"/>
    </source>
</evidence>
<dbReference type="GO" id="GO:0004523">
    <property type="term" value="F:RNA-DNA hybrid ribonuclease activity"/>
    <property type="evidence" value="ECO:0007669"/>
    <property type="project" value="UniProtKB-EC"/>
</dbReference>
<evidence type="ECO:0000313" key="9">
    <source>
        <dbReference type="EMBL" id="RDX47934.1"/>
    </source>
</evidence>
<evidence type="ECO:0000256" key="4">
    <source>
        <dbReference type="ARBA" id="ARBA00022722"/>
    </source>
</evidence>
<accession>A0A371D5W1</accession>
<dbReference type="GO" id="GO:0043137">
    <property type="term" value="P:DNA replication, removal of RNA primer"/>
    <property type="evidence" value="ECO:0007669"/>
    <property type="project" value="TreeGrafter"/>
</dbReference>
<feature type="non-terminal residue" evidence="9">
    <location>
        <position position="1"/>
    </location>
</feature>
<dbReference type="PANTHER" id="PTHR10642">
    <property type="entry name" value="RIBONUCLEASE H1"/>
    <property type="match status" value="1"/>
</dbReference>
<evidence type="ECO:0000256" key="6">
    <source>
        <dbReference type="ARBA" id="ARBA00022759"/>
    </source>
</evidence>
<dbReference type="PANTHER" id="PTHR10642:SF26">
    <property type="entry name" value="RIBONUCLEASE H1"/>
    <property type="match status" value="1"/>
</dbReference>
<dbReference type="GO" id="GO:0003676">
    <property type="term" value="F:nucleic acid binding"/>
    <property type="evidence" value="ECO:0007669"/>
    <property type="project" value="InterPro"/>
</dbReference>
<evidence type="ECO:0000256" key="7">
    <source>
        <dbReference type="ARBA" id="ARBA00022801"/>
    </source>
</evidence>
<keyword evidence="4" id="KW-0540">Nuclease</keyword>
<dbReference type="Proteomes" id="UP000256964">
    <property type="component" value="Unassembled WGS sequence"/>
</dbReference>
<dbReference type="PROSITE" id="PS50879">
    <property type="entry name" value="RNASE_H_1"/>
    <property type="match status" value="1"/>
</dbReference>
<dbReference type="SUPFAM" id="SSF53098">
    <property type="entry name" value="Ribonuclease H-like"/>
    <property type="match status" value="1"/>
</dbReference>
<comment type="similarity">
    <text evidence="2">Belongs to the RNase H family.</text>
</comment>
<keyword evidence="7" id="KW-0378">Hydrolase</keyword>
<dbReference type="GO" id="GO:0046872">
    <property type="term" value="F:metal ion binding"/>
    <property type="evidence" value="ECO:0007669"/>
    <property type="project" value="UniProtKB-KW"/>
</dbReference>
<keyword evidence="10" id="KW-1185">Reference proteome</keyword>
<dbReference type="OrthoDB" id="407198at2759"/>
<dbReference type="Pfam" id="PF00075">
    <property type="entry name" value="RNase_H"/>
    <property type="match status" value="1"/>
</dbReference>
<evidence type="ECO:0000256" key="5">
    <source>
        <dbReference type="ARBA" id="ARBA00022723"/>
    </source>
</evidence>
<feature type="domain" description="RNase H type-1" evidence="8">
    <location>
        <begin position="1"/>
        <end position="140"/>
    </location>
</feature>
<comment type="catalytic activity">
    <reaction evidence="1">
        <text>Endonucleolytic cleavage to 5'-phosphomonoester.</text>
        <dbReference type="EC" id="3.1.26.4"/>
    </reaction>
</comment>
<organism evidence="9 10">
    <name type="scientific">Lentinus brumalis</name>
    <dbReference type="NCBI Taxonomy" id="2498619"/>
    <lineage>
        <taxon>Eukaryota</taxon>
        <taxon>Fungi</taxon>
        <taxon>Dikarya</taxon>
        <taxon>Basidiomycota</taxon>
        <taxon>Agaricomycotina</taxon>
        <taxon>Agaricomycetes</taxon>
        <taxon>Polyporales</taxon>
        <taxon>Polyporaceae</taxon>
        <taxon>Lentinus</taxon>
    </lineage>
</organism>
<protein>
    <recommendedName>
        <fullName evidence="3">ribonuclease H</fullName>
        <ecNumber evidence="3">3.1.26.4</ecNumber>
    </recommendedName>
</protein>
<evidence type="ECO:0000256" key="1">
    <source>
        <dbReference type="ARBA" id="ARBA00000077"/>
    </source>
</evidence>
<gene>
    <name evidence="9" type="ORF">OH76DRAFT_1353506</name>
</gene>
<evidence type="ECO:0000313" key="10">
    <source>
        <dbReference type="Proteomes" id="UP000256964"/>
    </source>
</evidence>
<dbReference type="InterPro" id="IPR012337">
    <property type="entry name" value="RNaseH-like_sf"/>
</dbReference>
<name>A0A371D5W1_9APHY</name>
<dbReference type="InterPro" id="IPR002156">
    <property type="entry name" value="RNaseH_domain"/>
</dbReference>
<evidence type="ECO:0000256" key="2">
    <source>
        <dbReference type="ARBA" id="ARBA00005300"/>
    </source>
</evidence>
<keyword evidence="6" id="KW-0255">Endonuclease</keyword>
<dbReference type="CDD" id="cd09280">
    <property type="entry name" value="RNase_HI_eukaryote_like"/>
    <property type="match status" value="1"/>
</dbReference>
<evidence type="ECO:0000259" key="8">
    <source>
        <dbReference type="PROSITE" id="PS50879"/>
    </source>
</evidence>
<dbReference type="EC" id="3.1.26.4" evidence="3"/>
<keyword evidence="5" id="KW-0479">Metal-binding</keyword>
<dbReference type="InterPro" id="IPR036397">
    <property type="entry name" value="RNaseH_sf"/>
</dbReference>
<dbReference type="Gene3D" id="3.30.420.10">
    <property type="entry name" value="Ribonuclease H-like superfamily/Ribonuclease H"/>
    <property type="match status" value="1"/>
</dbReference>
<proteinExistence type="inferred from homology"/>
<dbReference type="InterPro" id="IPR050092">
    <property type="entry name" value="RNase_H"/>
</dbReference>
<dbReference type="AlphaFoldDB" id="A0A371D5W1"/>